<evidence type="ECO:0000259" key="2">
    <source>
        <dbReference type="SMART" id="SM00998"/>
    </source>
</evidence>
<feature type="non-terminal residue" evidence="3">
    <location>
        <position position="1"/>
    </location>
</feature>
<dbReference type="InterPro" id="IPR020557">
    <property type="entry name" value="Fumarate_lyase_CS"/>
</dbReference>
<dbReference type="Gene3D" id="1.10.275.60">
    <property type="match status" value="1"/>
</dbReference>
<dbReference type="GO" id="GO:0044208">
    <property type="term" value="P:'de novo' AMP biosynthetic process"/>
    <property type="evidence" value="ECO:0007669"/>
    <property type="project" value="TreeGrafter"/>
</dbReference>
<dbReference type="SMART" id="SM00998">
    <property type="entry name" value="ADSL_C"/>
    <property type="match status" value="1"/>
</dbReference>
<proteinExistence type="predicted"/>
<dbReference type="InterPro" id="IPR022761">
    <property type="entry name" value="Fumarate_lyase_N"/>
</dbReference>
<dbReference type="GO" id="GO:0004018">
    <property type="term" value="F:N6-(1,2-dicarboxyethyl)AMP AMP-lyase (fumarate-forming) activity"/>
    <property type="evidence" value="ECO:0007669"/>
    <property type="project" value="TreeGrafter"/>
</dbReference>
<dbReference type="GO" id="GO:0070626">
    <property type="term" value="F:(S)-2-(5-amino-1-(5-phospho-D-ribosyl)imidazole-4-carboxamido) succinate lyase (fumarate-forming) activity"/>
    <property type="evidence" value="ECO:0007669"/>
    <property type="project" value="TreeGrafter"/>
</dbReference>
<name>X1RFQ4_9ZZZZ</name>
<keyword evidence="1" id="KW-0456">Lyase</keyword>
<dbReference type="EMBL" id="BARW01008035">
    <property type="protein sequence ID" value="GAI79532.1"/>
    <property type="molecule type" value="Genomic_DNA"/>
</dbReference>
<protein>
    <recommendedName>
        <fullName evidence="2">Adenylosuccinate lyase C-terminal domain-containing protein</fullName>
    </recommendedName>
</protein>
<dbReference type="InterPro" id="IPR019468">
    <property type="entry name" value="AdenyloSucc_lyase_C"/>
</dbReference>
<dbReference type="InterPro" id="IPR008948">
    <property type="entry name" value="L-Aspartase-like"/>
</dbReference>
<gene>
    <name evidence="3" type="ORF">S12H4_16594</name>
</gene>
<evidence type="ECO:0000256" key="1">
    <source>
        <dbReference type="ARBA" id="ARBA00023239"/>
    </source>
</evidence>
<dbReference type="GO" id="GO:0005829">
    <property type="term" value="C:cytosol"/>
    <property type="evidence" value="ECO:0007669"/>
    <property type="project" value="TreeGrafter"/>
</dbReference>
<reference evidence="3" key="1">
    <citation type="journal article" date="2014" name="Front. Microbiol.">
        <title>High frequency of phylogenetically diverse reductive dehalogenase-homologous genes in deep subseafloor sedimentary metagenomes.</title>
        <authorList>
            <person name="Kawai M."/>
            <person name="Futagami T."/>
            <person name="Toyoda A."/>
            <person name="Takaki Y."/>
            <person name="Nishi S."/>
            <person name="Hori S."/>
            <person name="Arai W."/>
            <person name="Tsubouchi T."/>
            <person name="Morono Y."/>
            <person name="Uchiyama I."/>
            <person name="Ito T."/>
            <person name="Fujiyama A."/>
            <person name="Inagaki F."/>
            <person name="Takami H."/>
        </authorList>
    </citation>
    <scope>NUCLEOTIDE SEQUENCE</scope>
    <source>
        <strain evidence="3">Expedition CK06-06</strain>
    </source>
</reference>
<dbReference type="Gene3D" id="1.10.40.30">
    <property type="entry name" value="Fumarase/aspartase (C-terminal domain)"/>
    <property type="match status" value="1"/>
</dbReference>
<feature type="domain" description="Adenylosuccinate lyase C-terminal" evidence="2">
    <location>
        <begin position="254"/>
        <end position="343"/>
    </location>
</feature>
<dbReference type="Pfam" id="PF10397">
    <property type="entry name" value="ADSL_C"/>
    <property type="match status" value="1"/>
</dbReference>
<dbReference type="PANTHER" id="PTHR43172">
    <property type="entry name" value="ADENYLOSUCCINATE LYASE"/>
    <property type="match status" value="1"/>
</dbReference>
<accession>X1RFQ4</accession>
<dbReference type="PROSITE" id="PS00163">
    <property type="entry name" value="FUMARATE_LYASES"/>
    <property type="match status" value="1"/>
</dbReference>
<dbReference type="Gene3D" id="1.20.200.10">
    <property type="entry name" value="Fumarase/aspartase (Central domain)"/>
    <property type="match status" value="1"/>
</dbReference>
<dbReference type="Pfam" id="PF00206">
    <property type="entry name" value="Lyase_1"/>
    <property type="match status" value="1"/>
</dbReference>
<organism evidence="3">
    <name type="scientific">marine sediment metagenome</name>
    <dbReference type="NCBI Taxonomy" id="412755"/>
    <lineage>
        <taxon>unclassified sequences</taxon>
        <taxon>metagenomes</taxon>
        <taxon>ecological metagenomes</taxon>
    </lineage>
</organism>
<dbReference type="PANTHER" id="PTHR43172:SF1">
    <property type="entry name" value="ADENYLOSUCCINATE LYASE"/>
    <property type="match status" value="1"/>
</dbReference>
<evidence type="ECO:0000313" key="3">
    <source>
        <dbReference type="EMBL" id="GAI79532.1"/>
    </source>
</evidence>
<dbReference type="PRINTS" id="PR00149">
    <property type="entry name" value="FUMRATELYASE"/>
</dbReference>
<comment type="caution">
    <text evidence="3">The sequence shown here is derived from an EMBL/GenBank/DDBJ whole genome shotgun (WGS) entry which is preliminary data.</text>
</comment>
<dbReference type="SUPFAM" id="SSF48557">
    <property type="entry name" value="L-aspartase-like"/>
    <property type="match status" value="1"/>
</dbReference>
<sequence>QIKKASEIIFGKYISLLRHLTDKAQEYRSIQLVARTHHQAAQPTLLGRRFAMWAEEIHIHLKEYENFIQNYPLRGIKGPVGTQFDMTNLLGSTEKAEQLEKNVADDLGFKTTLKATGQVYPRSLDYKLTAHLSSLSSACENFAITMRLMAGYELVTEGFQQGQVGSSVMPHKMNTRSCERICALAELQKMYSDGTSRLMGDQWEEGDVSCSAIRRVIIPDAFYTADGIAETTLTVLNNMGPYPQVIEAELNKYMPFLATTAILAHALKQGIGREQAHSIIKKHAIAEALKMRNKGIHQNNLAENLANDPIFIENGITLQNINIIIDKRSNYIGNAQKQIDEIIENTKQTIIKYTSQASYEPKEIL</sequence>
<dbReference type="AlphaFoldDB" id="X1RFQ4"/>
<dbReference type="InterPro" id="IPR000362">
    <property type="entry name" value="Fumarate_lyase_fam"/>
</dbReference>